<dbReference type="CDD" id="cd02440">
    <property type="entry name" value="AdoMet_MTases"/>
    <property type="match status" value="1"/>
</dbReference>
<evidence type="ECO:0000256" key="3">
    <source>
        <dbReference type="ARBA" id="ARBA00011890"/>
    </source>
</evidence>
<keyword evidence="8" id="KW-0732">Signal</keyword>
<dbReference type="EC" id="2.1.1.77" evidence="3"/>
<evidence type="ECO:0000256" key="8">
    <source>
        <dbReference type="SAM" id="SignalP"/>
    </source>
</evidence>
<comment type="subcellular location">
    <subcellularLocation>
        <location evidence="1">Cytoplasm</location>
    </subcellularLocation>
</comment>
<dbReference type="InterPro" id="IPR029063">
    <property type="entry name" value="SAM-dependent_MTases_sf"/>
</dbReference>
<dbReference type="InterPro" id="IPR000682">
    <property type="entry name" value="PCMT"/>
</dbReference>
<comment type="caution">
    <text evidence="9">The sequence shown here is derived from an EMBL/GenBank/DDBJ whole genome shotgun (WGS) entry which is preliminary data.</text>
</comment>
<reference evidence="9" key="1">
    <citation type="submission" date="2021-11" db="EMBL/GenBank/DDBJ databases">
        <authorList>
            <consortium name="Genoscope - CEA"/>
            <person name="William W."/>
        </authorList>
    </citation>
    <scope>NUCLEOTIDE SEQUENCE</scope>
</reference>
<keyword evidence="5" id="KW-0489">Methyltransferase</keyword>
<proteinExistence type="inferred from homology"/>
<dbReference type="PANTHER" id="PTHR11579">
    <property type="entry name" value="PROTEIN-L-ISOASPARTATE O-METHYLTRANSFERASE"/>
    <property type="match status" value="1"/>
</dbReference>
<dbReference type="OrthoDB" id="73890at2759"/>
<dbReference type="GO" id="GO:0004719">
    <property type="term" value="F:protein-L-isoaspartate (D-aspartate) O-methyltransferase activity"/>
    <property type="evidence" value="ECO:0007669"/>
    <property type="project" value="UniProtKB-EC"/>
</dbReference>
<dbReference type="GO" id="GO:0005737">
    <property type="term" value="C:cytoplasm"/>
    <property type="evidence" value="ECO:0007669"/>
    <property type="project" value="UniProtKB-SubCell"/>
</dbReference>
<dbReference type="SUPFAM" id="SSF53335">
    <property type="entry name" value="S-adenosyl-L-methionine-dependent methyltransferases"/>
    <property type="match status" value="1"/>
</dbReference>
<dbReference type="GO" id="GO:0032259">
    <property type="term" value="P:methylation"/>
    <property type="evidence" value="ECO:0007669"/>
    <property type="project" value="UniProtKB-KW"/>
</dbReference>
<keyword evidence="4" id="KW-0963">Cytoplasm</keyword>
<dbReference type="EMBL" id="CAKKNE010000006">
    <property type="protein sequence ID" value="CAH0379606.1"/>
    <property type="molecule type" value="Genomic_DNA"/>
</dbReference>
<evidence type="ECO:0000256" key="1">
    <source>
        <dbReference type="ARBA" id="ARBA00004496"/>
    </source>
</evidence>
<evidence type="ECO:0000313" key="9">
    <source>
        <dbReference type="EMBL" id="CAH0379606.1"/>
    </source>
</evidence>
<protein>
    <recommendedName>
        <fullName evidence="3">protein-L-isoaspartate(D-aspartate) O-methyltransferase</fullName>
        <ecNumber evidence="3">2.1.1.77</ecNumber>
    </recommendedName>
</protein>
<accession>A0A8J2SY32</accession>
<feature type="signal peptide" evidence="8">
    <location>
        <begin position="1"/>
        <end position="24"/>
    </location>
</feature>
<evidence type="ECO:0000256" key="4">
    <source>
        <dbReference type="ARBA" id="ARBA00022490"/>
    </source>
</evidence>
<dbReference type="Gene3D" id="3.40.50.150">
    <property type="entry name" value="Vaccinia Virus protein VP39"/>
    <property type="match status" value="1"/>
</dbReference>
<evidence type="ECO:0000256" key="5">
    <source>
        <dbReference type="ARBA" id="ARBA00022603"/>
    </source>
</evidence>
<keyword evidence="6" id="KW-0808">Transferase</keyword>
<name>A0A8J2SY32_9STRA</name>
<evidence type="ECO:0000256" key="7">
    <source>
        <dbReference type="ARBA" id="ARBA00022691"/>
    </source>
</evidence>
<dbReference type="Proteomes" id="UP000789595">
    <property type="component" value="Unassembled WGS sequence"/>
</dbReference>
<gene>
    <name evidence="9" type="ORF">PECAL_6P12340</name>
</gene>
<comment type="similarity">
    <text evidence="2">Belongs to the methyltransferase superfamily. L-isoaspartyl/D-aspartyl protein methyltransferase family.</text>
</comment>
<keyword evidence="10" id="KW-1185">Reference proteome</keyword>
<dbReference type="PANTHER" id="PTHR11579:SF0">
    <property type="entry name" value="PROTEIN-L-ISOASPARTATE(D-ASPARTATE) O-METHYLTRANSFERASE"/>
    <property type="match status" value="1"/>
</dbReference>
<evidence type="ECO:0000256" key="2">
    <source>
        <dbReference type="ARBA" id="ARBA00005369"/>
    </source>
</evidence>
<dbReference type="Pfam" id="PF01135">
    <property type="entry name" value="PCMT"/>
    <property type="match status" value="1"/>
</dbReference>
<organism evidence="9 10">
    <name type="scientific">Pelagomonas calceolata</name>
    <dbReference type="NCBI Taxonomy" id="35677"/>
    <lineage>
        <taxon>Eukaryota</taxon>
        <taxon>Sar</taxon>
        <taxon>Stramenopiles</taxon>
        <taxon>Ochrophyta</taxon>
        <taxon>Pelagophyceae</taxon>
        <taxon>Pelagomonadales</taxon>
        <taxon>Pelagomonadaceae</taxon>
        <taxon>Pelagomonas</taxon>
    </lineage>
</organism>
<evidence type="ECO:0000313" key="10">
    <source>
        <dbReference type="Proteomes" id="UP000789595"/>
    </source>
</evidence>
<feature type="chain" id="PRO_5035240408" description="protein-L-isoaspartate(D-aspartate) O-methyltransferase" evidence="8">
    <location>
        <begin position="25"/>
        <end position="257"/>
    </location>
</feature>
<keyword evidence="7" id="KW-0949">S-adenosyl-L-methionine</keyword>
<sequence length="257" mass="27128">MPLRATWRHALLVLPTVRSWMSSAKTNDGLVTNLVRDGVVEKGGAVEKALRRLDRKNFAGAVAPAFGRGGGIDDRTAYADAPVPIGPRATISAPHMHGRCLELLAPPLLAKAQARVLDVGSGSGYLTAAFALLGPGVAAYGVDRDAGLVALSVKNVAKDNLQKELGDRVRFERRDGWTGLPDYGPYDAIHVGAAAETIPDALLDQLARGGRMIIPVGGVNAAQSLVQVDRDVSGKLSSKTLFGVRYVELVDERGSMA</sequence>
<dbReference type="AlphaFoldDB" id="A0A8J2SY32"/>
<evidence type="ECO:0000256" key="6">
    <source>
        <dbReference type="ARBA" id="ARBA00022679"/>
    </source>
</evidence>